<reference evidence="2 3" key="1">
    <citation type="submission" date="2016-10" db="EMBL/GenBank/DDBJ databases">
        <authorList>
            <person name="de Groot N.N."/>
        </authorList>
    </citation>
    <scope>NUCLEOTIDE SEQUENCE [LARGE SCALE GENOMIC DNA]</scope>
    <source>
        <strain evidence="2 3">DSM 19938</strain>
    </source>
</reference>
<sequence>MKNQSTHDNCKSRFLSRRTFMSLSATGTALSALSILPLSGMAKTKQGNITTQAEDKKMILGMVVFEGFQLLDTFGPLEMFGALKDKVTIYMIGEKAGNIKSSAGPAVAVDYTFDNAPKLDIVMIPGGMGTRREVNNAPFLASFKSMAEATPHVASICTGSAVLAKTGLIDGLKATTNKRSYKWATSQGEKVKWVAQARWVEDGKYFTSSGISAGTDMALALIDKLFGRETAIKVANGAEYEWNTDPHHDPFAKLNGLVD</sequence>
<organism evidence="2 3">
    <name type="scientific">Dyadobacter koreensis</name>
    <dbReference type="NCBI Taxonomy" id="408657"/>
    <lineage>
        <taxon>Bacteria</taxon>
        <taxon>Pseudomonadati</taxon>
        <taxon>Bacteroidota</taxon>
        <taxon>Cytophagia</taxon>
        <taxon>Cytophagales</taxon>
        <taxon>Spirosomataceae</taxon>
        <taxon>Dyadobacter</taxon>
    </lineage>
</organism>
<proteinExistence type="predicted"/>
<accession>A0A1H6XH23</accession>
<gene>
    <name evidence="2" type="ORF">SAMN04487995_3900</name>
</gene>
<dbReference type="AlphaFoldDB" id="A0A1H6XH23"/>
<dbReference type="InterPro" id="IPR006311">
    <property type="entry name" value="TAT_signal"/>
</dbReference>
<dbReference type="InterPro" id="IPR052158">
    <property type="entry name" value="INH-QAR"/>
</dbReference>
<keyword evidence="3" id="KW-1185">Reference proteome</keyword>
<dbReference type="PROSITE" id="PS51318">
    <property type="entry name" value="TAT"/>
    <property type="match status" value="1"/>
</dbReference>
<dbReference type="InterPro" id="IPR002818">
    <property type="entry name" value="DJ-1/PfpI"/>
</dbReference>
<dbReference type="RefSeq" id="WP_218148651.1">
    <property type="nucleotide sequence ID" value="NZ_FNXY01000006.1"/>
</dbReference>
<dbReference type="EMBL" id="FNXY01000006">
    <property type="protein sequence ID" value="SEJ27436.1"/>
    <property type="molecule type" value="Genomic_DNA"/>
</dbReference>
<evidence type="ECO:0000313" key="3">
    <source>
        <dbReference type="Proteomes" id="UP000199532"/>
    </source>
</evidence>
<dbReference type="PANTHER" id="PTHR43130:SF15">
    <property type="entry name" value="THIJ_PFPI FAMILY PROTEIN (AFU_ORTHOLOGUE AFUA_5G14240)"/>
    <property type="match status" value="1"/>
</dbReference>
<dbReference type="InterPro" id="IPR029062">
    <property type="entry name" value="Class_I_gatase-like"/>
</dbReference>
<dbReference type="Gene3D" id="3.40.50.880">
    <property type="match status" value="1"/>
</dbReference>
<evidence type="ECO:0000313" key="2">
    <source>
        <dbReference type="EMBL" id="SEJ27436.1"/>
    </source>
</evidence>
<protein>
    <submittedName>
        <fullName evidence="2">DJ-1/PfpI family protein</fullName>
    </submittedName>
</protein>
<dbReference type="CDD" id="cd03139">
    <property type="entry name" value="GATase1_PfpI_2"/>
    <property type="match status" value="1"/>
</dbReference>
<name>A0A1H6XH23_9BACT</name>
<dbReference type="SUPFAM" id="SSF52317">
    <property type="entry name" value="Class I glutamine amidotransferase-like"/>
    <property type="match status" value="1"/>
</dbReference>
<feature type="domain" description="DJ-1/PfpI" evidence="1">
    <location>
        <begin position="62"/>
        <end position="223"/>
    </location>
</feature>
<evidence type="ECO:0000259" key="1">
    <source>
        <dbReference type="Pfam" id="PF01965"/>
    </source>
</evidence>
<dbReference type="Proteomes" id="UP000199532">
    <property type="component" value="Unassembled WGS sequence"/>
</dbReference>
<dbReference type="PANTHER" id="PTHR43130">
    <property type="entry name" value="ARAC-FAMILY TRANSCRIPTIONAL REGULATOR"/>
    <property type="match status" value="1"/>
</dbReference>
<dbReference type="Pfam" id="PF01965">
    <property type="entry name" value="DJ-1_PfpI"/>
    <property type="match status" value="1"/>
</dbReference>